<name>A0A6J5TW79_PRUAR</name>
<keyword evidence="14" id="KW-0325">Glycoprotein</keyword>
<dbReference type="SMART" id="SM00220">
    <property type="entry name" value="S_TKc"/>
    <property type="match status" value="1"/>
</dbReference>
<evidence type="ECO:0000256" key="13">
    <source>
        <dbReference type="ARBA" id="ARBA00023170"/>
    </source>
</evidence>
<feature type="compositionally biased region" description="Polar residues" evidence="18">
    <location>
        <begin position="650"/>
        <end position="669"/>
    </location>
</feature>
<evidence type="ECO:0000256" key="17">
    <source>
        <dbReference type="PROSITE-ProRule" id="PRU10141"/>
    </source>
</evidence>
<feature type="region of interest" description="Disordered" evidence="18">
    <location>
        <begin position="690"/>
        <end position="716"/>
    </location>
</feature>
<evidence type="ECO:0000256" key="8">
    <source>
        <dbReference type="ARBA" id="ARBA00022741"/>
    </source>
</evidence>
<evidence type="ECO:0000259" key="22">
    <source>
        <dbReference type="PROSITE" id="PS51473"/>
    </source>
</evidence>
<reference evidence="23 24" key="1">
    <citation type="submission" date="2020-05" db="EMBL/GenBank/DDBJ databases">
        <authorList>
            <person name="Campoy J."/>
            <person name="Schneeberger K."/>
            <person name="Spophaly S."/>
        </authorList>
    </citation>
    <scope>NUCLEOTIDE SEQUENCE [LARGE SCALE GENOMIC DNA]</scope>
    <source>
        <strain evidence="23">PruArmRojPasFocal</strain>
    </source>
</reference>
<dbReference type="InterPro" id="IPR008271">
    <property type="entry name" value="Ser/Thr_kinase_AS"/>
</dbReference>
<evidence type="ECO:0000259" key="21">
    <source>
        <dbReference type="PROSITE" id="PS50011"/>
    </source>
</evidence>
<comment type="subcellular location">
    <subcellularLocation>
        <location evidence="1">Membrane</location>
        <topology evidence="1">Single-pass membrane protein</topology>
    </subcellularLocation>
</comment>
<evidence type="ECO:0000256" key="11">
    <source>
        <dbReference type="ARBA" id="ARBA00022989"/>
    </source>
</evidence>
<keyword evidence="13" id="KW-0675">Receptor</keyword>
<keyword evidence="9" id="KW-0418">Kinase</keyword>
<dbReference type="PROSITE" id="PS51473">
    <property type="entry name" value="GNK2"/>
    <property type="match status" value="2"/>
</dbReference>
<evidence type="ECO:0000256" key="7">
    <source>
        <dbReference type="ARBA" id="ARBA00022737"/>
    </source>
</evidence>
<gene>
    <name evidence="23" type="ORF">CURHAP_LOCUS9023</name>
</gene>
<dbReference type="Gene3D" id="3.30.430.20">
    <property type="entry name" value="Gnk2 domain, C-X8-C-X2-C motif"/>
    <property type="match status" value="2"/>
</dbReference>
<dbReference type="AlphaFoldDB" id="A0A6J5TW79"/>
<organism evidence="23 24">
    <name type="scientific">Prunus armeniaca</name>
    <name type="common">Apricot</name>
    <name type="synonym">Armeniaca vulgaris</name>
    <dbReference type="NCBI Taxonomy" id="36596"/>
    <lineage>
        <taxon>Eukaryota</taxon>
        <taxon>Viridiplantae</taxon>
        <taxon>Streptophyta</taxon>
        <taxon>Embryophyta</taxon>
        <taxon>Tracheophyta</taxon>
        <taxon>Spermatophyta</taxon>
        <taxon>Magnoliopsida</taxon>
        <taxon>eudicotyledons</taxon>
        <taxon>Gunneridae</taxon>
        <taxon>Pentapetalae</taxon>
        <taxon>rosids</taxon>
        <taxon>fabids</taxon>
        <taxon>Rosales</taxon>
        <taxon>Rosaceae</taxon>
        <taxon>Amygdaloideae</taxon>
        <taxon>Amygdaleae</taxon>
        <taxon>Prunus</taxon>
    </lineage>
</organism>
<sequence>MVSSTFRLLILLALQIIITINADFTHAQIQPPKIPTAVCDNNKGNYTTNSTYQKNLNDLLSSLLSNSNGYGFYNSSRGQNADRVYAIGLCRGDIKSDACGKCLSDATYVLTESCPNQKEAIGWYDNCMLRYSNRSLYGLLETIPAYYMWNVQNVSSTILDAFNQKLAALLNGLTSEAAGGGDLKFAVGNASVGASSNVTIYGLTQCTSELSKVNCTDCLDDALAAIPTCCSGKVGGRVVRPSCNIRYESYSFFDDTTETPSPSPPLAAPSSAPPSPGTDTIPRGKKSNTSRTVIITVVTIVGSLLLIISICIYLRLKKRKEKLEGDEIGTESLQFNFNSIKIATSNFSEANKLGRGGFGAVYRGRLWNEEDIAVKRLSRDSAQGDIEFKNEVTLVAKLQHRNLVRLLGFCLEGNERLLVYEFVPNASLDKFIFDPIKRAHLDWDSRYKIIVGIGRGLLYLHEDSRLRIIHRDMKASNILLDAEMHPKIADFGMARLFDLDQTQGETSRVVGTYGYMAPEYVMRGQFSVKSDVYSFGVLVLEIISGQKNSSFRHGGHVEDLLSYAWKSWKEGTALNLVDPTLKNGSRPEIMRCIHIGLLCVQQTIADRPTMAEVILMLTSSSVDNLSVPSQPAFFMDGGGIGSSSDKSLGWENSSGVTGSDPSRSGSAQKSPHEFISLSCGGGGCDSDGGGDGSCGGGGGGGGGCGGGGGGDGQIGN</sequence>
<feature type="domain" description="Gnk2-homologous" evidence="22">
    <location>
        <begin position="142"/>
        <end position="252"/>
    </location>
</feature>
<evidence type="ECO:0000256" key="5">
    <source>
        <dbReference type="ARBA" id="ARBA00022692"/>
    </source>
</evidence>
<evidence type="ECO:0000256" key="20">
    <source>
        <dbReference type="SAM" id="SignalP"/>
    </source>
</evidence>
<feature type="domain" description="Gnk2-homologous" evidence="22">
    <location>
        <begin position="34"/>
        <end position="136"/>
    </location>
</feature>
<dbReference type="Gene3D" id="3.30.200.20">
    <property type="entry name" value="Phosphorylase Kinase, domain 1"/>
    <property type="match status" value="1"/>
</dbReference>
<dbReference type="Proteomes" id="UP000507222">
    <property type="component" value="Unassembled WGS sequence"/>
</dbReference>
<dbReference type="InterPro" id="IPR001245">
    <property type="entry name" value="Ser-Thr/Tyr_kinase_cat_dom"/>
</dbReference>
<evidence type="ECO:0000256" key="3">
    <source>
        <dbReference type="ARBA" id="ARBA00022553"/>
    </source>
</evidence>
<keyword evidence="2" id="KW-0723">Serine/threonine-protein kinase</keyword>
<feature type="region of interest" description="Disordered" evidence="18">
    <location>
        <begin position="644"/>
        <end position="672"/>
    </location>
</feature>
<dbReference type="FunFam" id="3.30.430.20:FF:000002">
    <property type="entry name" value="Cysteine-rich receptor-like protein kinase 10"/>
    <property type="match status" value="1"/>
</dbReference>
<keyword evidence="4" id="KW-0808">Transferase</keyword>
<proteinExistence type="predicted"/>
<dbReference type="PANTHER" id="PTHR27002">
    <property type="entry name" value="RECEPTOR-LIKE SERINE/THREONINE-PROTEIN KINASE SD1-8"/>
    <property type="match status" value="1"/>
</dbReference>
<dbReference type="GO" id="GO:0004674">
    <property type="term" value="F:protein serine/threonine kinase activity"/>
    <property type="evidence" value="ECO:0007669"/>
    <property type="project" value="UniProtKB-KW"/>
</dbReference>
<dbReference type="GO" id="GO:0005886">
    <property type="term" value="C:plasma membrane"/>
    <property type="evidence" value="ECO:0007669"/>
    <property type="project" value="TreeGrafter"/>
</dbReference>
<dbReference type="FunFam" id="1.10.510.10:FF:000129">
    <property type="entry name" value="cysteine-rich receptor-like protein kinase 10"/>
    <property type="match status" value="1"/>
</dbReference>
<dbReference type="CDD" id="cd23509">
    <property type="entry name" value="Gnk2-like"/>
    <property type="match status" value="2"/>
</dbReference>
<keyword evidence="8 17" id="KW-0547">Nucleotide-binding</keyword>
<dbReference type="FunFam" id="3.30.430.20:FF:000003">
    <property type="entry name" value="Cysteine-rich RLK (RECEPTOR-like protein kinase) 10"/>
    <property type="match status" value="1"/>
</dbReference>
<dbReference type="EMBL" id="CAEKDK010000001">
    <property type="protein sequence ID" value="CAB4266668.1"/>
    <property type="molecule type" value="Genomic_DNA"/>
</dbReference>
<evidence type="ECO:0000313" key="23">
    <source>
        <dbReference type="EMBL" id="CAB4266668.1"/>
    </source>
</evidence>
<evidence type="ECO:0000256" key="12">
    <source>
        <dbReference type="ARBA" id="ARBA00023136"/>
    </source>
</evidence>
<dbReference type="Pfam" id="PF07714">
    <property type="entry name" value="PK_Tyr_Ser-Thr"/>
    <property type="match status" value="1"/>
</dbReference>
<dbReference type="InterPro" id="IPR038408">
    <property type="entry name" value="GNK2_sf"/>
</dbReference>
<comment type="catalytic activity">
    <reaction evidence="16">
        <text>L-threonyl-[protein] + ATP = O-phospho-L-threonyl-[protein] + ADP + H(+)</text>
        <dbReference type="Rhea" id="RHEA:46608"/>
        <dbReference type="Rhea" id="RHEA-COMP:11060"/>
        <dbReference type="Rhea" id="RHEA-COMP:11605"/>
        <dbReference type="ChEBI" id="CHEBI:15378"/>
        <dbReference type="ChEBI" id="CHEBI:30013"/>
        <dbReference type="ChEBI" id="CHEBI:30616"/>
        <dbReference type="ChEBI" id="CHEBI:61977"/>
        <dbReference type="ChEBI" id="CHEBI:456216"/>
    </reaction>
</comment>
<dbReference type="Gene3D" id="1.10.510.10">
    <property type="entry name" value="Transferase(Phosphotransferase) domain 1"/>
    <property type="match status" value="1"/>
</dbReference>
<dbReference type="InterPro" id="IPR011009">
    <property type="entry name" value="Kinase-like_dom_sf"/>
</dbReference>
<dbReference type="GO" id="GO:0006979">
    <property type="term" value="P:response to oxidative stress"/>
    <property type="evidence" value="ECO:0007669"/>
    <property type="project" value="UniProtKB-ARBA"/>
</dbReference>
<dbReference type="PROSITE" id="PS50011">
    <property type="entry name" value="PROTEIN_KINASE_DOM"/>
    <property type="match status" value="1"/>
</dbReference>
<evidence type="ECO:0008006" key="25">
    <source>
        <dbReference type="Google" id="ProtNLM"/>
    </source>
</evidence>
<dbReference type="InterPro" id="IPR000719">
    <property type="entry name" value="Prot_kinase_dom"/>
</dbReference>
<feature type="domain" description="Protein kinase" evidence="21">
    <location>
        <begin position="347"/>
        <end position="633"/>
    </location>
</feature>
<protein>
    <recommendedName>
        <fullName evidence="25">Cysteine-rich receptor-like protein kinase 29</fullName>
    </recommendedName>
</protein>
<keyword evidence="12 19" id="KW-0472">Membrane</keyword>
<feature type="transmembrane region" description="Helical" evidence="19">
    <location>
        <begin position="293"/>
        <end position="314"/>
    </location>
</feature>
<dbReference type="FunFam" id="3.30.200.20:FF:000142">
    <property type="entry name" value="Cysteine-rich receptor-like protein kinase 10"/>
    <property type="match status" value="1"/>
</dbReference>
<dbReference type="GO" id="GO:0005524">
    <property type="term" value="F:ATP binding"/>
    <property type="evidence" value="ECO:0007669"/>
    <property type="project" value="UniProtKB-UniRule"/>
</dbReference>
<keyword evidence="6 20" id="KW-0732">Signal</keyword>
<feature type="compositionally biased region" description="Pro residues" evidence="18">
    <location>
        <begin position="261"/>
        <end position="276"/>
    </location>
</feature>
<dbReference type="PROSITE" id="PS00107">
    <property type="entry name" value="PROTEIN_KINASE_ATP"/>
    <property type="match status" value="1"/>
</dbReference>
<evidence type="ECO:0000256" key="6">
    <source>
        <dbReference type="ARBA" id="ARBA00022729"/>
    </source>
</evidence>
<keyword evidence="3" id="KW-0597">Phosphoprotein</keyword>
<dbReference type="PROSITE" id="PS00108">
    <property type="entry name" value="PROTEIN_KINASE_ST"/>
    <property type="match status" value="1"/>
</dbReference>
<feature type="signal peptide" evidence="20">
    <location>
        <begin position="1"/>
        <end position="22"/>
    </location>
</feature>
<dbReference type="Pfam" id="PF01657">
    <property type="entry name" value="Stress-antifung"/>
    <property type="match status" value="2"/>
</dbReference>
<dbReference type="SUPFAM" id="SSF56112">
    <property type="entry name" value="Protein kinase-like (PK-like)"/>
    <property type="match status" value="1"/>
</dbReference>
<evidence type="ECO:0000256" key="2">
    <source>
        <dbReference type="ARBA" id="ARBA00022527"/>
    </source>
</evidence>
<feature type="region of interest" description="Disordered" evidence="18">
    <location>
        <begin position="254"/>
        <end position="285"/>
    </location>
</feature>
<evidence type="ECO:0000256" key="1">
    <source>
        <dbReference type="ARBA" id="ARBA00004167"/>
    </source>
</evidence>
<evidence type="ECO:0000256" key="19">
    <source>
        <dbReference type="SAM" id="Phobius"/>
    </source>
</evidence>
<dbReference type="InterPro" id="IPR002902">
    <property type="entry name" value="GNK2"/>
</dbReference>
<keyword evidence="10 17" id="KW-0067">ATP-binding</keyword>
<keyword evidence="11 19" id="KW-1133">Transmembrane helix</keyword>
<evidence type="ECO:0000256" key="16">
    <source>
        <dbReference type="ARBA" id="ARBA00047951"/>
    </source>
</evidence>
<evidence type="ECO:0000256" key="14">
    <source>
        <dbReference type="ARBA" id="ARBA00023180"/>
    </source>
</evidence>
<evidence type="ECO:0000313" key="24">
    <source>
        <dbReference type="Proteomes" id="UP000507222"/>
    </source>
</evidence>
<feature type="chain" id="PRO_5026720510" description="Cysteine-rich receptor-like protein kinase 29" evidence="20">
    <location>
        <begin position="23"/>
        <end position="716"/>
    </location>
</feature>
<dbReference type="InterPro" id="IPR017441">
    <property type="entry name" value="Protein_kinase_ATP_BS"/>
</dbReference>
<accession>A0A6J5TW79</accession>
<comment type="catalytic activity">
    <reaction evidence="15">
        <text>L-seryl-[protein] + ATP = O-phospho-L-seryl-[protein] + ADP + H(+)</text>
        <dbReference type="Rhea" id="RHEA:17989"/>
        <dbReference type="Rhea" id="RHEA-COMP:9863"/>
        <dbReference type="Rhea" id="RHEA-COMP:11604"/>
        <dbReference type="ChEBI" id="CHEBI:15378"/>
        <dbReference type="ChEBI" id="CHEBI:29999"/>
        <dbReference type="ChEBI" id="CHEBI:30616"/>
        <dbReference type="ChEBI" id="CHEBI:83421"/>
        <dbReference type="ChEBI" id="CHEBI:456216"/>
    </reaction>
</comment>
<feature type="binding site" evidence="17">
    <location>
        <position position="375"/>
    </location>
    <ligand>
        <name>ATP</name>
        <dbReference type="ChEBI" id="CHEBI:30616"/>
    </ligand>
</feature>
<keyword evidence="7" id="KW-0677">Repeat</keyword>
<evidence type="ECO:0000256" key="4">
    <source>
        <dbReference type="ARBA" id="ARBA00022679"/>
    </source>
</evidence>
<evidence type="ECO:0000256" key="10">
    <source>
        <dbReference type="ARBA" id="ARBA00022840"/>
    </source>
</evidence>
<evidence type="ECO:0000256" key="9">
    <source>
        <dbReference type="ARBA" id="ARBA00022777"/>
    </source>
</evidence>
<evidence type="ECO:0000256" key="18">
    <source>
        <dbReference type="SAM" id="MobiDB-lite"/>
    </source>
</evidence>
<dbReference type="CDD" id="cd14066">
    <property type="entry name" value="STKc_IRAK"/>
    <property type="match status" value="1"/>
</dbReference>
<keyword evidence="5 19" id="KW-0812">Transmembrane</keyword>
<dbReference type="PANTHER" id="PTHR27002:SF1104">
    <property type="entry name" value="CYSTEINE-RICH RECEPTOR-LIKE PROTEIN KINASE 27-RELATED"/>
    <property type="match status" value="1"/>
</dbReference>
<evidence type="ECO:0000256" key="15">
    <source>
        <dbReference type="ARBA" id="ARBA00047558"/>
    </source>
</evidence>